<evidence type="ECO:0000259" key="3">
    <source>
        <dbReference type="PROSITE" id="PS50160"/>
    </source>
</evidence>
<protein>
    <submittedName>
        <fullName evidence="4">BQ2448_6470 protein</fullName>
    </submittedName>
</protein>
<dbReference type="GO" id="GO:0006281">
    <property type="term" value="P:DNA repair"/>
    <property type="evidence" value="ECO:0007669"/>
    <property type="project" value="InterPro"/>
</dbReference>
<dbReference type="GO" id="GO:0005739">
    <property type="term" value="C:mitochondrion"/>
    <property type="evidence" value="ECO:0007669"/>
    <property type="project" value="TreeGrafter"/>
</dbReference>
<feature type="domain" description="ATP-dependent DNA ligase family profile" evidence="3">
    <location>
        <begin position="18"/>
        <end position="83"/>
    </location>
</feature>
<proteinExistence type="predicted"/>
<evidence type="ECO:0000313" key="4">
    <source>
        <dbReference type="EMBL" id="SCV74038.1"/>
    </source>
</evidence>
<organism evidence="4 5">
    <name type="scientific">Microbotryum intermedium</name>
    <dbReference type="NCBI Taxonomy" id="269621"/>
    <lineage>
        <taxon>Eukaryota</taxon>
        <taxon>Fungi</taxon>
        <taxon>Dikarya</taxon>
        <taxon>Basidiomycota</taxon>
        <taxon>Pucciniomycotina</taxon>
        <taxon>Microbotryomycetes</taxon>
        <taxon>Microbotryales</taxon>
        <taxon>Microbotryaceae</taxon>
        <taxon>Microbotryum</taxon>
    </lineage>
</organism>
<gene>
    <name evidence="4" type="ORF">BQ2448_6470</name>
</gene>
<dbReference type="EMBL" id="FMSP01000020">
    <property type="protein sequence ID" value="SCV74038.1"/>
    <property type="molecule type" value="Genomic_DNA"/>
</dbReference>
<dbReference type="STRING" id="269621.A0A238FS35"/>
<evidence type="ECO:0000313" key="5">
    <source>
        <dbReference type="Proteomes" id="UP000198372"/>
    </source>
</evidence>
<keyword evidence="5" id="KW-1185">Reference proteome</keyword>
<reference evidence="5" key="1">
    <citation type="submission" date="2016-09" db="EMBL/GenBank/DDBJ databases">
        <authorList>
            <person name="Jeantristanb JTB J.-T."/>
            <person name="Ricardo R."/>
        </authorList>
    </citation>
    <scope>NUCLEOTIDE SEQUENCE [LARGE SCALE GENOMIC DNA]</scope>
</reference>
<feature type="region of interest" description="Disordered" evidence="2">
    <location>
        <begin position="363"/>
        <end position="417"/>
    </location>
</feature>
<dbReference type="Gene3D" id="3.30.1490.70">
    <property type="match status" value="1"/>
</dbReference>
<dbReference type="GO" id="GO:0006310">
    <property type="term" value="P:DNA recombination"/>
    <property type="evidence" value="ECO:0007669"/>
    <property type="project" value="InterPro"/>
</dbReference>
<dbReference type="AlphaFoldDB" id="A0A238FS35"/>
<feature type="compositionally biased region" description="Polar residues" evidence="2">
    <location>
        <begin position="400"/>
        <end position="411"/>
    </location>
</feature>
<dbReference type="Proteomes" id="UP000198372">
    <property type="component" value="Unassembled WGS sequence"/>
</dbReference>
<feature type="compositionally biased region" description="Polar residues" evidence="2">
    <location>
        <begin position="373"/>
        <end position="393"/>
    </location>
</feature>
<dbReference type="PANTHER" id="PTHR45674">
    <property type="entry name" value="DNA LIGASE 1/3 FAMILY MEMBER"/>
    <property type="match status" value="1"/>
</dbReference>
<dbReference type="GO" id="GO:0003910">
    <property type="term" value="F:DNA ligase (ATP) activity"/>
    <property type="evidence" value="ECO:0007669"/>
    <property type="project" value="InterPro"/>
</dbReference>
<dbReference type="InterPro" id="IPR016059">
    <property type="entry name" value="DNA_ligase_ATP-dep_CS"/>
</dbReference>
<evidence type="ECO:0000256" key="2">
    <source>
        <dbReference type="SAM" id="MobiDB-lite"/>
    </source>
</evidence>
<dbReference type="Gene3D" id="2.40.50.140">
    <property type="entry name" value="Nucleic acid-binding proteins"/>
    <property type="match status" value="1"/>
</dbReference>
<dbReference type="GO" id="GO:0005524">
    <property type="term" value="F:ATP binding"/>
    <property type="evidence" value="ECO:0007669"/>
    <property type="project" value="InterPro"/>
</dbReference>
<dbReference type="PROSITE" id="PS50160">
    <property type="entry name" value="DNA_LIGASE_A3"/>
    <property type="match status" value="1"/>
</dbReference>
<dbReference type="InterPro" id="IPR050191">
    <property type="entry name" value="ATP-dep_DNA_ligase"/>
</dbReference>
<accession>A0A238FS35</accession>
<name>A0A238FS35_9BASI</name>
<dbReference type="GO" id="GO:0005634">
    <property type="term" value="C:nucleus"/>
    <property type="evidence" value="ECO:0007669"/>
    <property type="project" value="TreeGrafter"/>
</dbReference>
<evidence type="ECO:0000256" key="1">
    <source>
        <dbReference type="ARBA" id="ARBA00022598"/>
    </source>
</evidence>
<dbReference type="InterPro" id="IPR012340">
    <property type="entry name" value="NA-bd_OB-fold"/>
</dbReference>
<dbReference type="PROSITE" id="PS00333">
    <property type="entry name" value="DNA_LIGASE_A2"/>
    <property type="match status" value="1"/>
</dbReference>
<dbReference type="OrthoDB" id="7482721at2759"/>
<sequence>MSLLDIDIDFADRTTALEHLRHRFARIITERQEGLMLKPLTGVYNELSDNRRWIKLKKDFIPGCGDTIDVHVLGASWKKERGRDQLVPTTVYTTFFIGFLAPDSPFDQWTNQPAKPHYVILSASSHGFQAALDRKRLCELNSNIMSAEQLEFTSARHVAGEVFYGDFKRVKASGQGLDVWMADACPFTFSLSRELEGIATVPWIIFKEPRVFEIVGAGFQKERGCRPMLLLDGQYHALRWPRITKVDRIDGDPVDLMQLQLIAERAMISPWAVNETFLSHVSRWGDQPDHNSSLNSMLARAKALECKKWVAKLEQADKMERSTFGRDNKLADGETEEPQARAIAATYALVCKALGITCINQTTPGSGSRKRSYNTLGTDNTVDPSASCRSQPFLTDRTTRGQVTDRQSNSAKLLPPPSPVRTLAPLAPLKVLRASSLVSEVQSESSGFPSLDFAWSILPAPEIDSPTGLPGPCHLKCSNYYRHPLHVLWAAGWSIPGYRPLSSLRQGVIYVESEQDIDFVRQISRHAVPSKDKRLLWFIDRRFFGQRTSLQSLSQSNKVLQVW</sequence>
<dbReference type="GO" id="GO:1903461">
    <property type="term" value="P:Okazaki fragment processing involved in mitotic DNA replication"/>
    <property type="evidence" value="ECO:0007669"/>
    <property type="project" value="TreeGrafter"/>
</dbReference>
<dbReference type="PANTHER" id="PTHR45674:SF12">
    <property type="entry name" value="ATP DEPENDENT DNA LIGASE DOMAIN-CONTAINING PROTEIN"/>
    <property type="match status" value="1"/>
</dbReference>
<keyword evidence="1" id="KW-0436">Ligase</keyword>
<dbReference type="InterPro" id="IPR012310">
    <property type="entry name" value="DNA_ligase_ATP-dep_cent"/>
</dbReference>